<reference evidence="2" key="1">
    <citation type="submission" date="2020-04" db="EMBL/GenBank/DDBJ databases">
        <authorList>
            <person name="Chiriac C."/>
            <person name="Salcher M."/>
            <person name="Ghai R."/>
            <person name="Kavagutti S V."/>
        </authorList>
    </citation>
    <scope>NUCLEOTIDE SEQUENCE</scope>
</reference>
<gene>
    <name evidence="2" type="ORF">UFOVP787_146</name>
</gene>
<dbReference type="Gene3D" id="1.10.287.1060">
    <property type="entry name" value="ESAT-6-like"/>
    <property type="match status" value="1"/>
</dbReference>
<proteinExistence type="predicted"/>
<accession>A0A6J5NSV5</accession>
<evidence type="ECO:0000256" key="1">
    <source>
        <dbReference type="SAM" id="Coils"/>
    </source>
</evidence>
<keyword evidence="1" id="KW-0175">Coiled coil</keyword>
<feature type="coiled-coil region" evidence="1">
    <location>
        <begin position="63"/>
        <end position="90"/>
    </location>
</feature>
<sequence length="128" mass="14108">MDNENTSNAVQKIIANAHDDSAKTDFETARSNIISLIESGNEAIMHLSQIASSSQHPRAYEVLAKLYDSLLNANKELLQLQLKIREINVADAPISDQAKTINNNLFVGSTAELQKMIENIKNGKSIDQ</sequence>
<name>A0A6J5NSV5_9CAUD</name>
<organism evidence="2">
    <name type="scientific">uncultured Caudovirales phage</name>
    <dbReference type="NCBI Taxonomy" id="2100421"/>
    <lineage>
        <taxon>Viruses</taxon>
        <taxon>Duplodnaviria</taxon>
        <taxon>Heunggongvirae</taxon>
        <taxon>Uroviricota</taxon>
        <taxon>Caudoviricetes</taxon>
        <taxon>Peduoviridae</taxon>
        <taxon>Maltschvirus</taxon>
        <taxon>Maltschvirus maltsch</taxon>
    </lineage>
</organism>
<evidence type="ECO:0000313" key="2">
    <source>
        <dbReference type="EMBL" id="CAB4162850.1"/>
    </source>
</evidence>
<protein>
    <submittedName>
        <fullName evidence="2">Small terminase protein</fullName>
    </submittedName>
</protein>
<dbReference type="EMBL" id="LR796734">
    <property type="protein sequence ID" value="CAB4162850.1"/>
    <property type="molecule type" value="Genomic_DNA"/>
</dbReference>